<dbReference type="GO" id="GO:0006935">
    <property type="term" value="P:chemotaxis"/>
    <property type="evidence" value="ECO:0007669"/>
    <property type="project" value="UniProtKB-KW"/>
</dbReference>
<protein>
    <recommendedName>
        <fullName evidence="10">Flagellar protein FliL</fullName>
    </recommendedName>
</protein>
<dbReference type="InterPro" id="IPR005503">
    <property type="entry name" value="FliL"/>
</dbReference>
<evidence type="ECO:0000256" key="1">
    <source>
        <dbReference type="ARBA" id="ARBA00002254"/>
    </source>
</evidence>
<evidence type="ECO:0000313" key="12">
    <source>
        <dbReference type="EMBL" id="PWN05183.1"/>
    </source>
</evidence>
<sequence length="165" mass="18683">MENNEQEHIEETSEEKQAEKGKKGAGFGKIFLFAIVLILQGAGAYAIVQKTYPDIYNYLNSFSSSGGYYFEMDNIIINPKNSNGQRYLIVSLAFEFDKSSDVAQAEKMKVEIVDRVNLLMIQKTTDELSSLEKRDAIKNELITAMNDLLGKSAVRNLFFTKYVIQ</sequence>
<organism evidence="12 13">
    <name type="scientific">Rhodohalobacter mucosus</name>
    <dbReference type="NCBI Taxonomy" id="2079485"/>
    <lineage>
        <taxon>Bacteria</taxon>
        <taxon>Pseudomonadati</taxon>
        <taxon>Balneolota</taxon>
        <taxon>Balneolia</taxon>
        <taxon>Balneolales</taxon>
        <taxon>Balneolaceae</taxon>
        <taxon>Rhodohalobacter</taxon>
    </lineage>
</organism>
<keyword evidence="8 10" id="KW-1133">Transmembrane helix</keyword>
<keyword evidence="13" id="KW-1185">Reference proteome</keyword>
<name>A0A316TKV5_9BACT</name>
<comment type="caution">
    <text evidence="12">The sequence shown here is derived from an EMBL/GenBank/DDBJ whole genome shotgun (WGS) entry which is preliminary data.</text>
</comment>
<dbReference type="PANTHER" id="PTHR35091:SF2">
    <property type="entry name" value="FLAGELLAR PROTEIN FLIL"/>
    <property type="match status" value="1"/>
</dbReference>
<reference evidence="12 13" key="1">
    <citation type="submission" date="2018-05" db="EMBL/GenBank/DDBJ databases">
        <title>Rhodohalobacter halophilus gen. nov., sp. nov., a moderately halophilic member of the family Balneolaceae.</title>
        <authorList>
            <person name="Liu Z.-W."/>
        </authorList>
    </citation>
    <scope>NUCLEOTIDE SEQUENCE [LARGE SCALE GENOMIC DNA]</scope>
    <source>
        <strain evidence="12 13">8A47</strain>
    </source>
</reference>
<dbReference type="Pfam" id="PF03748">
    <property type="entry name" value="FliL"/>
    <property type="match status" value="1"/>
</dbReference>
<evidence type="ECO:0000256" key="11">
    <source>
        <dbReference type="SAM" id="MobiDB-lite"/>
    </source>
</evidence>
<dbReference type="AlphaFoldDB" id="A0A316TKV5"/>
<dbReference type="EMBL" id="QGGB01000011">
    <property type="protein sequence ID" value="PWN05183.1"/>
    <property type="molecule type" value="Genomic_DNA"/>
</dbReference>
<comment type="similarity">
    <text evidence="3 10">Belongs to the FliL family.</text>
</comment>
<feature type="region of interest" description="Disordered" evidence="11">
    <location>
        <begin position="1"/>
        <end position="20"/>
    </location>
</feature>
<dbReference type="GO" id="GO:0071978">
    <property type="term" value="P:bacterial-type flagellum-dependent swarming motility"/>
    <property type="evidence" value="ECO:0007669"/>
    <property type="project" value="TreeGrafter"/>
</dbReference>
<evidence type="ECO:0000256" key="5">
    <source>
        <dbReference type="ARBA" id="ARBA00022500"/>
    </source>
</evidence>
<keyword evidence="4 10" id="KW-1003">Cell membrane</keyword>
<accession>A0A316TKV5</accession>
<dbReference type="Proteomes" id="UP000245533">
    <property type="component" value="Unassembled WGS sequence"/>
</dbReference>
<dbReference type="OrthoDB" id="1524835at2"/>
<proteinExistence type="inferred from homology"/>
<gene>
    <name evidence="12" type="ORF">DDZ15_15780</name>
</gene>
<comment type="function">
    <text evidence="1 10">Controls the rotational direction of flagella during chemotaxis.</text>
</comment>
<evidence type="ECO:0000256" key="3">
    <source>
        <dbReference type="ARBA" id="ARBA00008281"/>
    </source>
</evidence>
<evidence type="ECO:0000256" key="2">
    <source>
        <dbReference type="ARBA" id="ARBA00004162"/>
    </source>
</evidence>
<keyword evidence="9 10" id="KW-0472">Membrane</keyword>
<dbReference type="GO" id="GO:0009425">
    <property type="term" value="C:bacterial-type flagellum basal body"/>
    <property type="evidence" value="ECO:0007669"/>
    <property type="project" value="InterPro"/>
</dbReference>
<evidence type="ECO:0000256" key="8">
    <source>
        <dbReference type="ARBA" id="ARBA00022989"/>
    </source>
</evidence>
<feature type="transmembrane region" description="Helical" evidence="10">
    <location>
        <begin position="30"/>
        <end position="48"/>
    </location>
</feature>
<evidence type="ECO:0000256" key="4">
    <source>
        <dbReference type="ARBA" id="ARBA00022475"/>
    </source>
</evidence>
<keyword evidence="6 10" id="KW-0812">Transmembrane</keyword>
<evidence type="ECO:0000256" key="7">
    <source>
        <dbReference type="ARBA" id="ARBA00022779"/>
    </source>
</evidence>
<dbReference type="GO" id="GO:0005886">
    <property type="term" value="C:plasma membrane"/>
    <property type="evidence" value="ECO:0007669"/>
    <property type="project" value="UniProtKB-SubCell"/>
</dbReference>
<dbReference type="PANTHER" id="PTHR35091">
    <property type="entry name" value="FLAGELLAR PROTEIN FLIL"/>
    <property type="match status" value="1"/>
</dbReference>
<evidence type="ECO:0000256" key="9">
    <source>
        <dbReference type="ARBA" id="ARBA00023136"/>
    </source>
</evidence>
<evidence type="ECO:0000256" key="6">
    <source>
        <dbReference type="ARBA" id="ARBA00022692"/>
    </source>
</evidence>
<keyword evidence="5 10" id="KW-0145">Chemotaxis</keyword>
<comment type="subcellular location">
    <subcellularLocation>
        <location evidence="2">Cell membrane</location>
        <topology evidence="2">Single-pass membrane protein</topology>
    </subcellularLocation>
</comment>
<dbReference type="RefSeq" id="WP_109648091.1">
    <property type="nucleotide sequence ID" value="NZ_QGGB01000011.1"/>
</dbReference>
<keyword evidence="7 10" id="KW-0283">Flagellar rotation</keyword>
<evidence type="ECO:0000256" key="10">
    <source>
        <dbReference type="RuleBase" id="RU364125"/>
    </source>
</evidence>
<evidence type="ECO:0000313" key="13">
    <source>
        <dbReference type="Proteomes" id="UP000245533"/>
    </source>
</evidence>